<accession>A0A0B7B2B6</accession>
<proteinExistence type="predicted"/>
<reference evidence="1" key="1">
    <citation type="submission" date="2014-12" db="EMBL/GenBank/DDBJ databases">
        <title>Insight into the proteome of Arion vulgaris.</title>
        <authorList>
            <person name="Aradska J."/>
            <person name="Bulat T."/>
            <person name="Smidak R."/>
            <person name="Sarate P."/>
            <person name="Gangsoo J."/>
            <person name="Sialana F."/>
            <person name="Bilban M."/>
            <person name="Lubec G."/>
        </authorList>
    </citation>
    <scope>NUCLEOTIDE SEQUENCE</scope>
    <source>
        <tissue evidence="1">Skin</tissue>
    </source>
</reference>
<name>A0A0B7B2B6_9EUPU</name>
<dbReference type="EMBL" id="HACG01040127">
    <property type="protein sequence ID" value="CEK86992.1"/>
    <property type="molecule type" value="Transcribed_RNA"/>
</dbReference>
<protein>
    <submittedName>
        <fullName evidence="1">Uncharacterized protein</fullName>
    </submittedName>
</protein>
<gene>
    <name evidence="1" type="primary">ORF156736</name>
</gene>
<organism evidence="1">
    <name type="scientific">Arion vulgaris</name>
    <dbReference type="NCBI Taxonomy" id="1028688"/>
    <lineage>
        <taxon>Eukaryota</taxon>
        <taxon>Metazoa</taxon>
        <taxon>Spiralia</taxon>
        <taxon>Lophotrochozoa</taxon>
        <taxon>Mollusca</taxon>
        <taxon>Gastropoda</taxon>
        <taxon>Heterobranchia</taxon>
        <taxon>Euthyneura</taxon>
        <taxon>Panpulmonata</taxon>
        <taxon>Eupulmonata</taxon>
        <taxon>Stylommatophora</taxon>
        <taxon>Helicina</taxon>
        <taxon>Arionoidea</taxon>
        <taxon>Arionidae</taxon>
        <taxon>Arion</taxon>
    </lineage>
</organism>
<dbReference type="AlphaFoldDB" id="A0A0B7B2B6"/>
<evidence type="ECO:0000313" key="1">
    <source>
        <dbReference type="EMBL" id="CEK86992.1"/>
    </source>
</evidence>
<sequence length="86" mass="9801">MITTASDMCCCTFLVCVEVTITALRLPQLQLGTRETLRTQGVYHHVNHIPHKVLPVKENYESNNVFPNISLGNEEMFCTILNTHDR</sequence>